<feature type="transmembrane region" description="Helical" evidence="7">
    <location>
        <begin position="356"/>
        <end position="378"/>
    </location>
</feature>
<sequence length="387" mass="42397">MMEKLLQSSSAFKAWIAGLLLLVLAGTVAYVCQLVYGLSVTNLSRDVSWGFYIAQFSFLGGVAASTLILLIPTYFHGFAPFRKILICSMFMAVAATVMALLFIIVDLGQPQRALNVILHPSPSSLMFWDMVTLNAYLILSIVIGWVSLECEKNGLEPPKWITTMIYVLAIAALSTRIVGAFLFSGLPGRHYWLTAILAPRFLASAFSAGPALLLLMVFILRRLTGFDPGKQAVRSLAMITAYAMAANVFFFLLELFTAFYSQVPGHMHAFTYLFSGHGGHGAWINGWMWFAVFAALFSLALLIPPGFRDNENILPFALVLVVIANWIDKGLSFMIGGFTPNPFGTVTDYYPSLAEVAIGIGIFAIGLAILSCLWKIVLDVKKDAGTW</sequence>
<dbReference type="GO" id="GO:0005886">
    <property type="term" value="C:plasma membrane"/>
    <property type="evidence" value="ECO:0007669"/>
    <property type="project" value="UniProtKB-SubCell"/>
</dbReference>
<feature type="transmembrane region" description="Helical" evidence="7">
    <location>
        <begin position="241"/>
        <end position="262"/>
    </location>
</feature>
<feature type="transmembrane region" description="Helical" evidence="7">
    <location>
        <begin position="160"/>
        <end position="181"/>
    </location>
</feature>
<dbReference type="AlphaFoldDB" id="A0A212KEK6"/>
<comment type="similarity">
    <text evidence="2">Belongs to the NrfD family.</text>
</comment>
<dbReference type="EMBL" id="FLUQ01000006">
    <property type="protein sequence ID" value="SBW10072.1"/>
    <property type="molecule type" value="Genomic_DNA"/>
</dbReference>
<keyword evidence="4 7" id="KW-0812">Transmembrane</keyword>
<dbReference type="InterPro" id="IPR054823">
    <property type="entry name" value="DsrP-like"/>
</dbReference>
<evidence type="ECO:0000256" key="2">
    <source>
        <dbReference type="ARBA" id="ARBA00008929"/>
    </source>
</evidence>
<accession>A0A212KEK6</accession>
<feature type="transmembrane region" description="Helical" evidence="7">
    <location>
        <begin position="125"/>
        <end position="148"/>
    </location>
</feature>
<feature type="transmembrane region" description="Helical" evidence="7">
    <location>
        <begin position="53"/>
        <end position="72"/>
    </location>
</feature>
<feature type="transmembrane region" description="Helical" evidence="7">
    <location>
        <begin position="201"/>
        <end position="220"/>
    </location>
</feature>
<dbReference type="NCBIfam" id="NF045798">
    <property type="entry name" value="DsrP"/>
    <property type="match status" value="1"/>
</dbReference>
<feature type="transmembrane region" description="Helical" evidence="7">
    <location>
        <begin position="314"/>
        <end position="336"/>
    </location>
</feature>
<dbReference type="PANTHER" id="PTHR43044:SF2">
    <property type="entry name" value="POLYSULPHIDE REDUCTASE NRFD"/>
    <property type="match status" value="1"/>
</dbReference>
<reference evidence="8" key="1">
    <citation type="submission" date="2016-04" db="EMBL/GenBank/DDBJ databases">
        <authorList>
            <person name="Evans L.H."/>
            <person name="Alamgir A."/>
            <person name="Owens N."/>
            <person name="Weber N.D."/>
            <person name="Virtaneva K."/>
            <person name="Barbian K."/>
            <person name="Babar A."/>
            <person name="Rosenke K."/>
        </authorList>
    </citation>
    <scope>NUCLEOTIDE SEQUENCE</scope>
    <source>
        <strain evidence="8">86</strain>
    </source>
</reference>
<evidence type="ECO:0000256" key="6">
    <source>
        <dbReference type="ARBA" id="ARBA00023136"/>
    </source>
</evidence>
<feature type="transmembrane region" description="Helical" evidence="7">
    <location>
        <begin position="84"/>
        <end position="105"/>
    </location>
</feature>
<feature type="transmembrane region" description="Helical" evidence="7">
    <location>
        <begin position="282"/>
        <end position="302"/>
    </location>
</feature>
<evidence type="ECO:0000256" key="7">
    <source>
        <dbReference type="SAM" id="Phobius"/>
    </source>
</evidence>
<keyword evidence="6 7" id="KW-0472">Membrane</keyword>
<evidence type="ECO:0000256" key="4">
    <source>
        <dbReference type="ARBA" id="ARBA00022692"/>
    </source>
</evidence>
<protein>
    <submittedName>
        <fullName evidence="8">Putative Reductase, transmembrane subunit</fullName>
    </submittedName>
</protein>
<organism evidence="8">
    <name type="scientific">uncultured delta proteobacterium</name>
    <dbReference type="NCBI Taxonomy" id="34034"/>
    <lineage>
        <taxon>Bacteria</taxon>
        <taxon>Deltaproteobacteria</taxon>
        <taxon>environmental samples</taxon>
    </lineage>
</organism>
<evidence type="ECO:0000256" key="1">
    <source>
        <dbReference type="ARBA" id="ARBA00004651"/>
    </source>
</evidence>
<evidence type="ECO:0000256" key="5">
    <source>
        <dbReference type="ARBA" id="ARBA00022989"/>
    </source>
</evidence>
<comment type="subcellular location">
    <subcellularLocation>
        <location evidence="1">Cell membrane</location>
        <topology evidence="1">Multi-pass membrane protein</topology>
    </subcellularLocation>
</comment>
<dbReference type="Pfam" id="PF03916">
    <property type="entry name" value="NrfD"/>
    <property type="match status" value="1"/>
</dbReference>
<name>A0A212KEK6_9DELT</name>
<keyword evidence="3" id="KW-1003">Cell membrane</keyword>
<dbReference type="InterPro" id="IPR005614">
    <property type="entry name" value="NrfD-like"/>
</dbReference>
<proteinExistence type="inferred from homology"/>
<evidence type="ECO:0000313" key="8">
    <source>
        <dbReference type="EMBL" id="SBW10072.1"/>
    </source>
</evidence>
<keyword evidence="5 7" id="KW-1133">Transmembrane helix</keyword>
<dbReference type="Gene3D" id="1.20.1630.10">
    <property type="entry name" value="Formate dehydrogenase/DMSO reductase domain"/>
    <property type="match status" value="1"/>
</dbReference>
<gene>
    <name evidence="8" type="ORF">KL86DPRO_60020</name>
</gene>
<evidence type="ECO:0000256" key="3">
    <source>
        <dbReference type="ARBA" id="ARBA00022475"/>
    </source>
</evidence>
<dbReference type="PANTHER" id="PTHR43044">
    <property type="match status" value="1"/>
</dbReference>